<proteinExistence type="inferred from homology"/>
<keyword evidence="2 3" id="KW-0378">Hydrolase</keyword>
<dbReference type="SUPFAM" id="SSF55811">
    <property type="entry name" value="Nudix"/>
    <property type="match status" value="1"/>
</dbReference>
<gene>
    <name evidence="5" type="ORF">SAMN06265350_105177</name>
</gene>
<evidence type="ECO:0000256" key="2">
    <source>
        <dbReference type="ARBA" id="ARBA00022801"/>
    </source>
</evidence>
<dbReference type="PROSITE" id="PS00893">
    <property type="entry name" value="NUDIX_BOX"/>
    <property type="match status" value="1"/>
</dbReference>
<evidence type="ECO:0000256" key="3">
    <source>
        <dbReference type="RuleBase" id="RU003476"/>
    </source>
</evidence>
<evidence type="ECO:0000313" key="5">
    <source>
        <dbReference type="EMBL" id="SMO65803.1"/>
    </source>
</evidence>
<comment type="cofactor">
    <cofactor evidence="1">
        <name>Mg(2+)</name>
        <dbReference type="ChEBI" id="CHEBI:18420"/>
    </cofactor>
</comment>
<reference evidence="5 6" key="1">
    <citation type="submission" date="2017-05" db="EMBL/GenBank/DDBJ databases">
        <authorList>
            <person name="Varghese N."/>
            <person name="Submissions S."/>
        </authorList>
    </citation>
    <scope>NUCLEOTIDE SEQUENCE [LARGE SCALE GENOMIC DNA]</scope>
    <source>
        <strain evidence="5 6">DSM 21342</strain>
    </source>
</reference>
<dbReference type="EMBL" id="FXSZ01000005">
    <property type="protein sequence ID" value="SMO65803.1"/>
    <property type="molecule type" value="Genomic_DNA"/>
</dbReference>
<evidence type="ECO:0000313" key="6">
    <source>
        <dbReference type="Proteomes" id="UP000315971"/>
    </source>
</evidence>
<sequence length="164" mass="18870">MADVVTGNLHSSLWLKSNEPAKAFKNLCKKLTYIEAAGGLVKNEFDEYLTIFRLGKWDLPKGKLEDGEEIPECAVREVKEECGVTVARIIEELPSSYHVYVFKDQLTLKRTYWFSMECLGRPELTPQTEEDIAEVRWVKKDDFALIYENTYPAIMDVLSLVSIR</sequence>
<keyword evidence="6" id="KW-1185">Reference proteome</keyword>
<dbReference type="PANTHER" id="PTHR43046:SF14">
    <property type="entry name" value="MUTT_NUDIX FAMILY PROTEIN"/>
    <property type="match status" value="1"/>
</dbReference>
<dbReference type="Proteomes" id="UP000315971">
    <property type="component" value="Unassembled WGS sequence"/>
</dbReference>
<dbReference type="InterPro" id="IPR020476">
    <property type="entry name" value="Nudix_hydrolase"/>
</dbReference>
<dbReference type="InterPro" id="IPR015797">
    <property type="entry name" value="NUDIX_hydrolase-like_dom_sf"/>
</dbReference>
<dbReference type="InterPro" id="IPR020084">
    <property type="entry name" value="NUDIX_hydrolase_CS"/>
</dbReference>
<dbReference type="AlphaFoldDB" id="A0A521D284"/>
<dbReference type="PRINTS" id="PR00502">
    <property type="entry name" value="NUDIXFAMILY"/>
</dbReference>
<dbReference type="InterPro" id="IPR000086">
    <property type="entry name" value="NUDIX_hydrolase_dom"/>
</dbReference>
<dbReference type="GO" id="GO:0016787">
    <property type="term" value="F:hydrolase activity"/>
    <property type="evidence" value="ECO:0007669"/>
    <property type="project" value="UniProtKB-KW"/>
</dbReference>
<dbReference type="PROSITE" id="PS51462">
    <property type="entry name" value="NUDIX"/>
    <property type="match status" value="1"/>
</dbReference>
<evidence type="ECO:0000259" key="4">
    <source>
        <dbReference type="PROSITE" id="PS51462"/>
    </source>
</evidence>
<dbReference type="PANTHER" id="PTHR43046">
    <property type="entry name" value="GDP-MANNOSE MANNOSYL HYDROLASE"/>
    <property type="match status" value="1"/>
</dbReference>
<dbReference type="Pfam" id="PF00293">
    <property type="entry name" value="NUDIX"/>
    <property type="match status" value="1"/>
</dbReference>
<accession>A0A521D284</accession>
<feature type="domain" description="Nudix hydrolase" evidence="4">
    <location>
        <begin position="32"/>
        <end position="160"/>
    </location>
</feature>
<organism evidence="5 6">
    <name type="scientific">Solitalea koreensis</name>
    <dbReference type="NCBI Taxonomy" id="543615"/>
    <lineage>
        <taxon>Bacteria</taxon>
        <taxon>Pseudomonadati</taxon>
        <taxon>Bacteroidota</taxon>
        <taxon>Sphingobacteriia</taxon>
        <taxon>Sphingobacteriales</taxon>
        <taxon>Sphingobacteriaceae</taxon>
        <taxon>Solitalea</taxon>
    </lineage>
</organism>
<name>A0A521D284_9SPHI</name>
<evidence type="ECO:0000256" key="1">
    <source>
        <dbReference type="ARBA" id="ARBA00001946"/>
    </source>
</evidence>
<protein>
    <submittedName>
        <fullName evidence="5">NUDIX domain-containing protein</fullName>
    </submittedName>
</protein>
<dbReference type="Gene3D" id="3.90.79.10">
    <property type="entry name" value="Nucleoside Triphosphate Pyrophosphohydrolase"/>
    <property type="match status" value="1"/>
</dbReference>
<comment type="similarity">
    <text evidence="3">Belongs to the Nudix hydrolase family.</text>
</comment>
<dbReference type="CDD" id="cd03673">
    <property type="entry name" value="NUDIX_Ap6A_hydrolase"/>
    <property type="match status" value="1"/>
</dbReference>